<comment type="caution">
    <text evidence="2">The sequence shown here is derived from an EMBL/GenBank/DDBJ whole genome shotgun (WGS) entry which is preliminary data.</text>
</comment>
<dbReference type="Pfam" id="PF13380">
    <property type="entry name" value="CoA_binding_2"/>
    <property type="match status" value="1"/>
</dbReference>
<organism evidence="2 3">
    <name type="scientific">Undibacterium flavidum</name>
    <dbReference type="NCBI Taxonomy" id="2762297"/>
    <lineage>
        <taxon>Bacteria</taxon>
        <taxon>Pseudomonadati</taxon>
        <taxon>Pseudomonadota</taxon>
        <taxon>Betaproteobacteria</taxon>
        <taxon>Burkholderiales</taxon>
        <taxon>Oxalobacteraceae</taxon>
        <taxon>Undibacterium</taxon>
    </lineage>
</organism>
<evidence type="ECO:0000313" key="2">
    <source>
        <dbReference type="EMBL" id="MBC3873548.1"/>
    </source>
</evidence>
<dbReference type="InterPro" id="IPR003781">
    <property type="entry name" value="CoA-bd"/>
</dbReference>
<proteinExistence type="predicted"/>
<protein>
    <submittedName>
        <fullName evidence="2">CoA-binding protein</fullName>
    </submittedName>
</protein>
<dbReference type="PANTHER" id="PTHR33303:SF2">
    <property type="entry name" value="COA-BINDING DOMAIN-CONTAINING PROTEIN"/>
    <property type="match status" value="1"/>
</dbReference>
<evidence type="ECO:0000313" key="3">
    <source>
        <dbReference type="Proteomes" id="UP000624279"/>
    </source>
</evidence>
<feature type="domain" description="CoA-binding" evidence="1">
    <location>
        <begin position="26"/>
        <end position="124"/>
    </location>
</feature>
<sequence length="158" mass="17529">MSEGLIDHLIDDRNNDRINDRINDLLGTAKTIAIVGISNKPERDSYKVAEYLQKHGYKIVAVNPHQAGNTILGEHCYPSLEEAQRQTSLSIDIVDCFRKSEDIPAILTEAIAVKAAALWMQLGIVNDTAANQARAAGLEVVMDKCTKIEHKRLHNIVE</sequence>
<dbReference type="EMBL" id="JACOGA010000006">
    <property type="protein sequence ID" value="MBC3873548.1"/>
    <property type="molecule type" value="Genomic_DNA"/>
</dbReference>
<reference evidence="2 3" key="1">
    <citation type="submission" date="2020-08" db="EMBL/GenBank/DDBJ databases">
        <title>Novel species isolated from subtropical streams in China.</title>
        <authorList>
            <person name="Lu H."/>
        </authorList>
    </citation>
    <scope>NUCLEOTIDE SEQUENCE [LARGE SCALE GENOMIC DNA]</scope>
    <source>
        <strain evidence="2 3">LX15W</strain>
    </source>
</reference>
<gene>
    <name evidence="2" type="ORF">H8K55_08115</name>
</gene>
<accession>A0ABR6YAD5</accession>
<name>A0ABR6YAD5_9BURK</name>
<dbReference type="InterPro" id="IPR036291">
    <property type="entry name" value="NAD(P)-bd_dom_sf"/>
</dbReference>
<dbReference type="Gene3D" id="3.40.50.720">
    <property type="entry name" value="NAD(P)-binding Rossmann-like Domain"/>
    <property type="match status" value="1"/>
</dbReference>
<keyword evidence="3" id="KW-1185">Reference proteome</keyword>
<evidence type="ECO:0000259" key="1">
    <source>
        <dbReference type="SMART" id="SM00881"/>
    </source>
</evidence>
<dbReference type="RefSeq" id="WP_186941576.1">
    <property type="nucleotide sequence ID" value="NZ_JACOGA010000006.1"/>
</dbReference>
<dbReference type="SUPFAM" id="SSF51735">
    <property type="entry name" value="NAD(P)-binding Rossmann-fold domains"/>
    <property type="match status" value="1"/>
</dbReference>
<dbReference type="SMART" id="SM00881">
    <property type="entry name" value="CoA_binding"/>
    <property type="match status" value="1"/>
</dbReference>
<dbReference type="PANTHER" id="PTHR33303">
    <property type="entry name" value="CYTOPLASMIC PROTEIN-RELATED"/>
    <property type="match status" value="1"/>
</dbReference>
<dbReference type="Proteomes" id="UP000624279">
    <property type="component" value="Unassembled WGS sequence"/>
</dbReference>